<protein>
    <submittedName>
        <fullName evidence="2">Uncharacterized protein</fullName>
    </submittedName>
</protein>
<keyword evidence="3" id="KW-1185">Reference proteome</keyword>
<sequence length="278" mass="30970">MSFPNGKLFELVSPFPQEFPQRGGSRVPAMQTIPVVLAPGESATDDEALFQLWVQRKRKTSSLYNLQLSHKEVAVRVERHLRFEFAKLKARRRLPSDYRSATYRSTPNAPASSVSATARAQGHCLSSAHGPSSSLVITGKRRASDDAGRPDLSNQKRPRRLGNLAEVASQTFTSFRSRDIPATSPDIGGDDVVQQDVPRDDGRHRSHGEESVAGGDERVGRRPVTRDALRALEVDVLRDQSSAERHAEVAYRYADALENLKHVVRRLPHLEDYRALSE</sequence>
<feature type="region of interest" description="Disordered" evidence="1">
    <location>
        <begin position="99"/>
        <end position="220"/>
    </location>
</feature>
<organism evidence="2 3">
    <name type="scientific">Plasmopara halstedii</name>
    <name type="common">Downy mildew of sunflower</name>
    <dbReference type="NCBI Taxonomy" id="4781"/>
    <lineage>
        <taxon>Eukaryota</taxon>
        <taxon>Sar</taxon>
        <taxon>Stramenopiles</taxon>
        <taxon>Oomycota</taxon>
        <taxon>Peronosporomycetes</taxon>
        <taxon>Peronosporales</taxon>
        <taxon>Peronosporaceae</taxon>
        <taxon>Plasmopara</taxon>
    </lineage>
</organism>
<evidence type="ECO:0000313" key="3">
    <source>
        <dbReference type="Proteomes" id="UP000054928"/>
    </source>
</evidence>
<dbReference type="GeneID" id="36398038"/>
<feature type="compositionally biased region" description="Low complexity" evidence="1">
    <location>
        <begin position="185"/>
        <end position="196"/>
    </location>
</feature>
<dbReference type="AlphaFoldDB" id="A0A0P1A743"/>
<reference evidence="3" key="1">
    <citation type="submission" date="2014-09" db="EMBL/GenBank/DDBJ databases">
        <authorList>
            <person name="Sharma Rahul"/>
            <person name="Thines Marco"/>
        </authorList>
    </citation>
    <scope>NUCLEOTIDE SEQUENCE [LARGE SCALE GENOMIC DNA]</scope>
</reference>
<dbReference type="Proteomes" id="UP000054928">
    <property type="component" value="Unassembled WGS sequence"/>
</dbReference>
<feature type="compositionally biased region" description="Polar residues" evidence="1">
    <location>
        <begin position="102"/>
        <end position="118"/>
    </location>
</feature>
<dbReference type="OMA" id="DNAFICW"/>
<evidence type="ECO:0000256" key="1">
    <source>
        <dbReference type="SAM" id="MobiDB-lite"/>
    </source>
</evidence>
<proteinExistence type="predicted"/>
<evidence type="ECO:0000313" key="2">
    <source>
        <dbReference type="EMBL" id="CEG36436.1"/>
    </source>
</evidence>
<name>A0A0P1A743_PLAHL</name>
<dbReference type="EMBL" id="CCYD01000206">
    <property type="protein sequence ID" value="CEG36436.1"/>
    <property type="molecule type" value="Genomic_DNA"/>
</dbReference>
<dbReference type="OrthoDB" id="127590at2759"/>
<accession>A0A0P1A743</accession>
<feature type="compositionally biased region" description="Basic and acidic residues" evidence="1">
    <location>
        <begin position="197"/>
        <end position="220"/>
    </location>
</feature>
<dbReference type="RefSeq" id="XP_024572805.1">
    <property type="nucleotide sequence ID" value="XM_024720790.1"/>
</dbReference>